<proteinExistence type="predicted"/>
<dbReference type="EMBL" id="PGOL01001404">
    <property type="protein sequence ID" value="PKI58333.1"/>
    <property type="molecule type" value="Genomic_DNA"/>
</dbReference>
<feature type="domain" description="SKP1 component POZ" evidence="2">
    <location>
        <begin position="60"/>
        <end position="95"/>
    </location>
</feature>
<protein>
    <recommendedName>
        <fullName evidence="2">SKP1 component POZ domain-containing protein</fullName>
    </recommendedName>
</protein>
<dbReference type="SUPFAM" id="SSF54695">
    <property type="entry name" value="POZ domain"/>
    <property type="match status" value="2"/>
</dbReference>
<evidence type="ECO:0000313" key="4">
    <source>
        <dbReference type="Proteomes" id="UP000233551"/>
    </source>
</evidence>
<comment type="caution">
    <text evidence="3">The sequence shown here is derived from an EMBL/GenBank/DDBJ whole genome shotgun (WGS) entry which is preliminary data.</text>
</comment>
<dbReference type="PANTHER" id="PTHR11165">
    <property type="entry name" value="SKP1"/>
    <property type="match status" value="1"/>
</dbReference>
<reference evidence="3 4" key="1">
    <citation type="submission" date="2017-11" db="EMBL/GenBank/DDBJ databases">
        <title>De-novo sequencing of pomegranate (Punica granatum L.) genome.</title>
        <authorList>
            <person name="Akparov Z."/>
            <person name="Amiraslanov A."/>
            <person name="Hajiyeva S."/>
            <person name="Abbasov M."/>
            <person name="Kaur K."/>
            <person name="Hamwieh A."/>
            <person name="Solovyev V."/>
            <person name="Salamov A."/>
            <person name="Braich B."/>
            <person name="Kosarev P."/>
            <person name="Mahmoud A."/>
            <person name="Hajiyev E."/>
            <person name="Babayeva S."/>
            <person name="Izzatullayeva V."/>
            <person name="Mammadov A."/>
            <person name="Mammadov A."/>
            <person name="Sharifova S."/>
            <person name="Ojaghi J."/>
            <person name="Eynullazada K."/>
            <person name="Bayramov B."/>
            <person name="Abdulazimova A."/>
            <person name="Shahmuradov I."/>
        </authorList>
    </citation>
    <scope>NUCLEOTIDE SEQUENCE [LARGE SCALE GENOMIC DNA]</scope>
    <source>
        <strain evidence="4">cv. AG2017</strain>
        <tissue evidence="3">Leaf</tissue>
    </source>
</reference>
<dbReference type="InterPro" id="IPR011333">
    <property type="entry name" value="SKP1/BTB/POZ_sf"/>
</dbReference>
<gene>
    <name evidence="3" type="ORF">CRG98_021271</name>
</gene>
<dbReference type="GO" id="GO:0016567">
    <property type="term" value="P:protein ubiquitination"/>
    <property type="evidence" value="ECO:0007669"/>
    <property type="project" value="UniProtKB-UniPathway"/>
</dbReference>
<evidence type="ECO:0000313" key="3">
    <source>
        <dbReference type="EMBL" id="PKI58333.1"/>
    </source>
</evidence>
<evidence type="ECO:0000256" key="1">
    <source>
        <dbReference type="ARBA" id="ARBA00004906"/>
    </source>
</evidence>
<name>A0A2I0JR00_PUNGR</name>
<dbReference type="AlphaFoldDB" id="A0A2I0JR00"/>
<comment type="pathway">
    <text evidence="1">Protein modification; protein ubiquitination.</text>
</comment>
<dbReference type="GO" id="GO:0006511">
    <property type="term" value="P:ubiquitin-dependent protein catabolic process"/>
    <property type="evidence" value="ECO:0007669"/>
    <property type="project" value="InterPro"/>
</dbReference>
<evidence type="ECO:0000259" key="2">
    <source>
        <dbReference type="Pfam" id="PF03931"/>
    </source>
</evidence>
<accession>A0A2I0JR00</accession>
<dbReference type="STRING" id="22663.A0A2I0JR00"/>
<keyword evidence="4" id="KW-1185">Reference proteome</keyword>
<dbReference type="InterPro" id="IPR016897">
    <property type="entry name" value="SKP1"/>
</dbReference>
<sequence length="112" mass="12711">MKGNINVLLRLACSHARFLCLRGTQLPSPDRSQTIRHMIEYDCADNGIPLPNVTSKILAKTIRHMIEYDCADNGIPLPNVTSKILAKVVEYCKKHFIIVLVIDNYSMLDERN</sequence>
<organism evidence="3 4">
    <name type="scientific">Punica granatum</name>
    <name type="common">Pomegranate</name>
    <dbReference type="NCBI Taxonomy" id="22663"/>
    <lineage>
        <taxon>Eukaryota</taxon>
        <taxon>Viridiplantae</taxon>
        <taxon>Streptophyta</taxon>
        <taxon>Embryophyta</taxon>
        <taxon>Tracheophyta</taxon>
        <taxon>Spermatophyta</taxon>
        <taxon>Magnoliopsida</taxon>
        <taxon>eudicotyledons</taxon>
        <taxon>Gunneridae</taxon>
        <taxon>Pentapetalae</taxon>
        <taxon>rosids</taxon>
        <taxon>malvids</taxon>
        <taxon>Myrtales</taxon>
        <taxon>Lythraceae</taxon>
        <taxon>Punica</taxon>
    </lineage>
</organism>
<dbReference type="Proteomes" id="UP000233551">
    <property type="component" value="Unassembled WGS sequence"/>
</dbReference>
<dbReference type="InterPro" id="IPR016073">
    <property type="entry name" value="Skp1_comp_POZ"/>
</dbReference>
<dbReference type="UniPathway" id="UPA00143"/>
<dbReference type="Pfam" id="PF03931">
    <property type="entry name" value="Skp1_POZ"/>
    <property type="match status" value="1"/>
</dbReference>
<dbReference type="Gene3D" id="3.30.710.10">
    <property type="entry name" value="Potassium Channel Kv1.1, Chain A"/>
    <property type="match status" value="2"/>
</dbReference>